<dbReference type="AlphaFoldDB" id="A0A0F5Q2Z5"/>
<dbReference type="Pfam" id="PF01593">
    <property type="entry name" value="Amino_oxidase"/>
    <property type="match status" value="1"/>
</dbReference>
<gene>
    <name evidence="9" type="ORF">WH87_17010</name>
</gene>
<dbReference type="InterPro" id="IPR050281">
    <property type="entry name" value="Flavin_monoamine_oxidase"/>
</dbReference>
<evidence type="ECO:0000256" key="1">
    <source>
        <dbReference type="ARBA" id="ARBA00004814"/>
    </source>
</evidence>
<keyword evidence="10" id="KW-1185">Reference proteome</keyword>
<keyword evidence="7" id="KW-0472">Membrane</keyword>
<dbReference type="GO" id="GO:0001716">
    <property type="term" value="F:L-amino-acid oxidase activity"/>
    <property type="evidence" value="ECO:0007669"/>
    <property type="project" value="TreeGrafter"/>
</dbReference>
<dbReference type="InterPro" id="IPR006311">
    <property type="entry name" value="TAT_signal"/>
</dbReference>
<proteinExistence type="inferred from homology"/>
<dbReference type="Gene3D" id="1.20.1440.240">
    <property type="match status" value="1"/>
</dbReference>
<comment type="caution">
    <text evidence="9">The sequence shown here is derived from an EMBL/GenBank/DDBJ whole genome shotgun (WGS) entry which is preliminary data.</text>
</comment>
<organism evidence="9 10">
    <name type="scientific">Devosia epidermidihirudinis</name>
    <dbReference type="NCBI Taxonomy" id="1293439"/>
    <lineage>
        <taxon>Bacteria</taxon>
        <taxon>Pseudomonadati</taxon>
        <taxon>Pseudomonadota</taxon>
        <taxon>Alphaproteobacteria</taxon>
        <taxon>Hyphomicrobiales</taxon>
        <taxon>Devosiaceae</taxon>
        <taxon>Devosia</taxon>
    </lineage>
</organism>
<evidence type="ECO:0000256" key="6">
    <source>
        <dbReference type="ARBA" id="ARBA00047321"/>
    </source>
</evidence>
<dbReference type="Gene3D" id="3.90.660.10">
    <property type="match status" value="1"/>
</dbReference>
<dbReference type="InterPro" id="IPR036188">
    <property type="entry name" value="FAD/NAD-bd_sf"/>
</dbReference>
<evidence type="ECO:0000313" key="10">
    <source>
        <dbReference type="Proteomes" id="UP000033411"/>
    </source>
</evidence>
<dbReference type="GO" id="GO:0009063">
    <property type="term" value="P:amino acid catabolic process"/>
    <property type="evidence" value="ECO:0007669"/>
    <property type="project" value="TreeGrafter"/>
</dbReference>
<evidence type="ECO:0000313" key="9">
    <source>
        <dbReference type="EMBL" id="KKC35288.1"/>
    </source>
</evidence>
<dbReference type="InterPro" id="IPR002937">
    <property type="entry name" value="Amino_oxidase"/>
</dbReference>
<dbReference type="STRING" id="1293439.WH87_17010"/>
<comment type="similarity">
    <text evidence="2">Belongs to the tryptophan 2-monooxygenase family.</text>
</comment>
<evidence type="ECO:0000256" key="2">
    <source>
        <dbReference type="ARBA" id="ARBA00005833"/>
    </source>
</evidence>
<dbReference type="OrthoDB" id="337830at2"/>
<evidence type="ECO:0000256" key="3">
    <source>
        <dbReference type="ARBA" id="ARBA00012535"/>
    </source>
</evidence>
<accession>A0A0F5Q2Z5</accession>
<dbReference type="PANTHER" id="PTHR10742:SF342">
    <property type="entry name" value="AMINE OXIDASE"/>
    <property type="match status" value="1"/>
</dbReference>
<comment type="pathway">
    <text evidence="1">Plant hormone metabolism; auxin biosynthesis.</text>
</comment>
<keyword evidence="7" id="KW-1133">Transmembrane helix</keyword>
<dbReference type="Gene3D" id="3.50.50.60">
    <property type="entry name" value="FAD/NAD(P)-binding domain"/>
    <property type="match status" value="1"/>
</dbReference>
<evidence type="ECO:0000256" key="4">
    <source>
        <dbReference type="ARBA" id="ARBA00017871"/>
    </source>
</evidence>
<dbReference type="SUPFAM" id="SSF51905">
    <property type="entry name" value="FAD/NAD(P)-binding domain"/>
    <property type="match status" value="1"/>
</dbReference>
<evidence type="ECO:0000256" key="7">
    <source>
        <dbReference type="SAM" id="Phobius"/>
    </source>
</evidence>
<comment type="catalytic activity">
    <reaction evidence="6">
        <text>L-tryptophan + O2 = indole-3-acetamide + CO2 + H2O</text>
        <dbReference type="Rhea" id="RHEA:16165"/>
        <dbReference type="ChEBI" id="CHEBI:15377"/>
        <dbReference type="ChEBI" id="CHEBI:15379"/>
        <dbReference type="ChEBI" id="CHEBI:16031"/>
        <dbReference type="ChEBI" id="CHEBI:16526"/>
        <dbReference type="ChEBI" id="CHEBI:57912"/>
        <dbReference type="EC" id="1.13.12.3"/>
    </reaction>
</comment>
<evidence type="ECO:0000259" key="8">
    <source>
        <dbReference type="Pfam" id="PF01593"/>
    </source>
</evidence>
<keyword evidence="5" id="KW-0073">Auxin biosynthesis</keyword>
<dbReference type="Proteomes" id="UP000033411">
    <property type="component" value="Unassembled WGS sequence"/>
</dbReference>
<protein>
    <recommendedName>
        <fullName evidence="4">Tryptophan 2-monooxygenase</fullName>
        <ecNumber evidence="3">1.13.12.3</ecNumber>
    </recommendedName>
</protein>
<dbReference type="EC" id="1.13.12.3" evidence="3"/>
<feature type="domain" description="Amine oxidase" evidence="8">
    <location>
        <begin position="68"/>
        <end position="522"/>
    </location>
</feature>
<dbReference type="PANTHER" id="PTHR10742">
    <property type="entry name" value="FLAVIN MONOAMINE OXIDASE"/>
    <property type="match status" value="1"/>
</dbReference>
<dbReference type="GO" id="GO:0050361">
    <property type="term" value="F:tryptophan 2-monooxygenase activity"/>
    <property type="evidence" value="ECO:0007669"/>
    <property type="project" value="UniProtKB-EC"/>
</dbReference>
<sequence>MEDAVDVEENKSPTRREFLSMVGAFGGAAVMYQAMGMMGLAQASPYSGPIKLGQAPAGAKVLVLGAGIAGMVAAMELRDAGYEVEVIEYRGVAGGRCWTLRSGDTYEELGGAVQKVDFAEGNYFNPGPWRVPYNHYGIIDYCRRLDVELEALIQINNMAYVHSTKAFDGKPVRYREINTDFRGHISDLLSKVTNQGALDEILSEEDKTSLLAGLRTFGALNADNEYVSGNNASGRRGYERAPGGGVDGAPIANEVMDLSTLLSSGLWSRLATSETLNSSMPIFQPKGGMDMIARAMAANLGDLVKYEKKVTKISQSEDGVEVIYQDMANGDAEVTTTADYCVCTIPFSILSQIDHDFARPLTNVISSMSYNSSIKVGLEFNRRFWEEDEHIFGGTTYTDLPISQISYPSNDYLSKKPGVLLGCYSWGATAYQFSSMEPAERISRSLDFGSQIHPQMKQEFKSGVAVAWHRVPWTLGCYGAWQDKEAQYQDGVAMDRRIVCAGEHLSYLPAWMEGALLSSLDAISRLHETATNAAGK</sequence>
<keyword evidence="7" id="KW-0812">Transmembrane</keyword>
<dbReference type="PATRIC" id="fig|1293439.3.peg.3469"/>
<evidence type="ECO:0000256" key="5">
    <source>
        <dbReference type="ARBA" id="ARBA00023070"/>
    </source>
</evidence>
<feature type="transmembrane region" description="Helical" evidence="7">
    <location>
        <begin position="18"/>
        <end position="41"/>
    </location>
</feature>
<name>A0A0F5Q2Z5_9HYPH</name>
<dbReference type="SUPFAM" id="SSF54373">
    <property type="entry name" value="FAD-linked reductases, C-terminal domain"/>
    <property type="match status" value="1"/>
</dbReference>
<dbReference type="GO" id="GO:0009851">
    <property type="term" value="P:auxin biosynthetic process"/>
    <property type="evidence" value="ECO:0007669"/>
    <property type="project" value="UniProtKB-KW"/>
</dbReference>
<dbReference type="PROSITE" id="PS51318">
    <property type="entry name" value="TAT"/>
    <property type="match status" value="1"/>
</dbReference>
<reference evidence="9 10" key="1">
    <citation type="submission" date="2015-03" db="EMBL/GenBank/DDBJ databases">
        <authorList>
            <person name="Lepp D."/>
            <person name="Hassan Y.I."/>
            <person name="Li X.-Z."/>
            <person name="Zhou T."/>
        </authorList>
    </citation>
    <scope>NUCLEOTIDE SEQUENCE [LARGE SCALE GENOMIC DNA]</scope>
    <source>
        <strain evidence="9 10">E84</strain>
    </source>
</reference>
<dbReference type="EMBL" id="LANJ01000046">
    <property type="protein sequence ID" value="KKC35288.1"/>
    <property type="molecule type" value="Genomic_DNA"/>
</dbReference>